<evidence type="ECO:0000256" key="1">
    <source>
        <dbReference type="ARBA" id="ARBA00010062"/>
    </source>
</evidence>
<feature type="domain" description="Leucine-binding protein" evidence="3">
    <location>
        <begin position="9"/>
        <end position="95"/>
    </location>
</feature>
<dbReference type="Gene3D" id="3.40.50.2300">
    <property type="match status" value="1"/>
</dbReference>
<dbReference type="AlphaFoldDB" id="A0A8E5MYE2"/>
<dbReference type="EMBL" id="CP043765">
    <property type="protein sequence ID" value="QUS47334.1"/>
    <property type="molecule type" value="Genomic_DNA"/>
</dbReference>
<dbReference type="SUPFAM" id="SSF53822">
    <property type="entry name" value="Periplasmic binding protein-like I"/>
    <property type="match status" value="1"/>
</dbReference>
<organism evidence="4">
    <name type="scientific">Salmonella enterica subsp. enterica serovar Dessau</name>
    <dbReference type="NCBI Taxonomy" id="2564349"/>
    <lineage>
        <taxon>Bacteria</taxon>
        <taxon>Pseudomonadati</taxon>
        <taxon>Pseudomonadota</taxon>
        <taxon>Gammaproteobacteria</taxon>
        <taxon>Enterobacterales</taxon>
        <taxon>Enterobacteriaceae</taxon>
        <taxon>Salmonella</taxon>
    </lineage>
</organism>
<dbReference type="InterPro" id="IPR028082">
    <property type="entry name" value="Peripla_BP_I"/>
</dbReference>
<dbReference type="InterPro" id="IPR051010">
    <property type="entry name" value="BCAA_transport"/>
</dbReference>
<evidence type="ECO:0000256" key="2">
    <source>
        <dbReference type="ARBA" id="ARBA00022729"/>
    </source>
</evidence>
<keyword evidence="2" id="KW-0732">Signal</keyword>
<gene>
    <name evidence="4" type="ORF">F1331_24125</name>
</gene>
<dbReference type="PANTHER" id="PTHR30483">
    <property type="entry name" value="LEUCINE-SPECIFIC-BINDING PROTEIN"/>
    <property type="match status" value="1"/>
</dbReference>
<dbReference type="PANTHER" id="PTHR30483:SF6">
    <property type="entry name" value="PERIPLASMIC BINDING PROTEIN OF ABC TRANSPORTER FOR NATURAL AMINO ACIDS"/>
    <property type="match status" value="1"/>
</dbReference>
<dbReference type="InterPro" id="IPR028081">
    <property type="entry name" value="Leu-bd"/>
</dbReference>
<proteinExistence type="inferred from homology"/>
<sequence length="100" mass="11633">MFSRSARCWTSRRWVFRTCFTDEQQGHVAARFVKNELKKNKVGVFYAAQDTYSSGLARSFKDEFKKLGGEIVIDKGYQKGETNYTTYLNELKAANRLYNP</sequence>
<dbReference type="RefSeq" id="WP_219827670.1">
    <property type="nucleotide sequence ID" value="NZ_CP043765.1"/>
</dbReference>
<comment type="similarity">
    <text evidence="1">Belongs to the leucine-binding protein family.</text>
</comment>
<accession>A0A8E5MYE2</accession>
<evidence type="ECO:0000259" key="3">
    <source>
        <dbReference type="Pfam" id="PF13458"/>
    </source>
</evidence>
<evidence type="ECO:0000313" key="4">
    <source>
        <dbReference type="EMBL" id="QUS47334.1"/>
    </source>
</evidence>
<reference evidence="4" key="1">
    <citation type="submission" date="2019-09" db="EMBL/GenBank/DDBJ databases">
        <title>Characterization of Mobilized Colistin Resistance Gene mcr-9 Carrying Colisitin Resistant Salmonella enterica serotype Senftenberg ST14.</title>
        <authorList>
            <person name="Cha M.-H."/>
            <person name="Woo G.-J."/>
        </authorList>
    </citation>
    <scope>NUCLEOTIDE SEQUENCE</scope>
    <source>
        <strain evidence="4">KUFSE-SAL0043</strain>
    </source>
</reference>
<name>A0A8E5MYE2_SALET</name>
<protein>
    <submittedName>
        <fullName evidence="4">ABC transporter substrate-binding protein</fullName>
    </submittedName>
</protein>
<dbReference type="Pfam" id="PF13458">
    <property type="entry name" value="Peripla_BP_6"/>
    <property type="match status" value="1"/>
</dbReference>